<dbReference type="Gene3D" id="2.160.20.120">
    <property type="match status" value="1"/>
</dbReference>
<evidence type="ECO:0000313" key="3">
    <source>
        <dbReference type="Proteomes" id="UP001500968"/>
    </source>
</evidence>
<keyword evidence="3" id="KW-1185">Reference proteome</keyword>
<name>A0ABP7U0V6_9FLAO</name>
<dbReference type="InterPro" id="IPR021255">
    <property type="entry name" value="DUF2807"/>
</dbReference>
<dbReference type="Proteomes" id="UP001500968">
    <property type="component" value="Unassembled WGS sequence"/>
</dbReference>
<organism evidence="2 3">
    <name type="scientific">Flavobacterium cheonhonense</name>
    <dbReference type="NCBI Taxonomy" id="706185"/>
    <lineage>
        <taxon>Bacteria</taxon>
        <taxon>Pseudomonadati</taxon>
        <taxon>Bacteroidota</taxon>
        <taxon>Flavobacteriia</taxon>
        <taxon>Flavobacteriales</taxon>
        <taxon>Flavobacteriaceae</taxon>
        <taxon>Flavobacterium</taxon>
    </lineage>
</organism>
<dbReference type="EMBL" id="BAABCR010000015">
    <property type="protein sequence ID" value="GAA4034141.1"/>
    <property type="molecule type" value="Genomic_DNA"/>
</dbReference>
<proteinExistence type="predicted"/>
<protein>
    <submittedName>
        <fullName evidence="2">Head GIN domain-containing protein</fullName>
    </submittedName>
</protein>
<evidence type="ECO:0000313" key="2">
    <source>
        <dbReference type="EMBL" id="GAA4034141.1"/>
    </source>
</evidence>
<gene>
    <name evidence="2" type="ORF">GCM10022386_18580</name>
</gene>
<comment type="caution">
    <text evidence="2">The sequence shown here is derived from an EMBL/GenBank/DDBJ whole genome shotgun (WGS) entry which is preliminary data.</text>
</comment>
<accession>A0ABP7U0V6</accession>
<feature type="domain" description="Putative auto-transporter adhesin head GIN" evidence="1">
    <location>
        <begin position="25"/>
        <end position="204"/>
    </location>
</feature>
<evidence type="ECO:0000259" key="1">
    <source>
        <dbReference type="Pfam" id="PF10988"/>
    </source>
</evidence>
<sequence>MKNVVYSALLFSAVTFGQVEKNVGDFDKVTAFDQIDVFLVKSSENKVIIDGKEANEVELVNKNGELKIRMSLTKLLGGDHISVTVYFKNITAVEANEGSRIACGDLIKTLTFDVNAKEGSEVKVKLETQKFSARIANGSKVIIEGNADNQDILVNSGGIFEAQQFKTKQTTITANAGGEADIFATDIVEAKVRAGGDITIYGKPKQINQKVIAGGTVREAK</sequence>
<dbReference type="RefSeq" id="WP_324689520.1">
    <property type="nucleotide sequence ID" value="NZ_BAABCR010000015.1"/>
</dbReference>
<dbReference type="Pfam" id="PF10988">
    <property type="entry name" value="DUF2807"/>
    <property type="match status" value="1"/>
</dbReference>
<reference evidence="3" key="1">
    <citation type="journal article" date="2019" name="Int. J. Syst. Evol. Microbiol.">
        <title>The Global Catalogue of Microorganisms (GCM) 10K type strain sequencing project: providing services to taxonomists for standard genome sequencing and annotation.</title>
        <authorList>
            <consortium name="The Broad Institute Genomics Platform"/>
            <consortium name="The Broad Institute Genome Sequencing Center for Infectious Disease"/>
            <person name="Wu L."/>
            <person name="Ma J."/>
        </authorList>
    </citation>
    <scope>NUCLEOTIDE SEQUENCE [LARGE SCALE GENOMIC DNA]</scope>
    <source>
        <strain evidence="3">JCM 17064</strain>
    </source>
</reference>